<organism evidence="1 2">
    <name type="scientific">Dovyalis caffra</name>
    <dbReference type="NCBI Taxonomy" id="77055"/>
    <lineage>
        <taxon>Eukaryota</taxon>
        <taxon>Viridiplantae</taxon>
        <taxon>Streptophyta</taxon>
        <taxon>Embryophyta</taxon>
        <taxon>Tracheophyta</taxon>
        <taxon>Spermatophyta</taxon>
        <taxon>Magnoliopsida</taxon>
        <taxon>eudicotyledons</taxon>
        <taxon>Gunneridae</taxon>
        <taxon>Pentapetalae</taxon>
        <taxon>rosids</taxon>
        <taxon>fabids</taxon>
        <taxon>Malpighiales</taxon>
        <taxon>Salicaceae</taxon>
        <taxon>Flacourtieae</taxon>
        <taxon>Dovyalis</taxon>
    </lineage>
</organism>
<evidence type="ECO:0000313" key="2">
    <source>
        <dbReference type="Proteomes" id="UP001314170"/>
    </source>
</evidence>
<dbReference type="AlphaFoldDB" id="A0AAV1SVB9"/>
<sequence length="174" mass="19218">MIFHIPLIISVQLGREAPSEANWPHPIVDSAANSVELKQTHQNSFAHISPVVVEAVAAAASKRYRIGSVVVELVVVVEKGGKVKQRFGSGQVKKRKRFVNFEVAACCDCGCDDGFIIEFGEGRGLGEDAAAAFSAMDWIGLDWNKNYGACKVKRKGERKEEKRITQVYPDKQRE</sequence>
<gene>
    <name evidence="1" type="ORF">DCAF_LOCUS26807</name>
</gene>
<accession>A0AAV1SVB9</accession>
<reference evidence="1 2" key="1">
    <citation type="submission" date="2024-01" db="EMBL/GenBank/DDBJ databases">
        <authorList>
            <person name="Waweru B."/>
        </authorList>
    </citation>
    <scope>NUCLEOTIDE SEQUENCE [LARGE SCALE GENOMIC DNA]</scope>
</reference>
<name>A0AAV1SVB9_9ROSI</name>
<dbReference type="EMBL" id="CAWUPB010001197">
    <property type="protein sequence ID" value="CAK7356534.1"/>
    <property type="molecule type" value="Genomic_DNA"/>
</dbReference>
<keyword evidence="2" id="KW-1185">Reference proteome</keyword>
<dbReference type="Proteomes" id="UP001314170">
    <property type="component" value="Unassembled WGS sequence"/>
</dbReference>
<protein>
    <submittedName>
        <fullName evidence="1">Uncharacterized protein</fullName>
    </submittedName>
</protein>
<comment type="caution">
    <text evidence="1">The sequence shown here is derived from an EMBL/GenBank/DDBJ whole genome shotgun (WGS) entry which is preliminary data.</text>
</comment>
<proteinExistence type="predicted"/>
<evidence type="ECO:0000313" key="1">
    <source>
        <dbReference type="EMBL" id="CAK7356534.1"/>
    </source>
</evidence>